<protein>
    <submittedName>
        <fullName evidence="1">Uncharacterized protein</fullName>
    </submittedName>
</protein>
<reference evidence="1" key="1">
    <citation type="journal article" date="2014" name="Front. Microbiol.">
        <title>High frequency of phylogenetically diverse reductive dehalogenase-homologous genes in deep subseafloor sedimentary metagenomes.</title>
        <authorList>
            <person name="Kawai M."/>
            <person name="Futagami T."/>
            <person name="Toyoda A."/>
            <person name="Takaki Y."/>
            <person name="Nishi S."/>
            <person name="Hori S."/>
            <person name="Arai W."/>
            <person name="Tsubouchi T."/>
            <person name="Morono Y."/>
            <person name="Uchiyama I."/>
            <person name="Ito T."/>
            <person name="Fujiyama A."/>
            <person name="Inagaki F."/>
            <person name="Takami H."/>
        </authorList>
    </citation>
    <scope>NUCLEOTIDE SEQUENCE</scope>
    <source>
        <strain evidence="1">Expedition CK06-06</strain>
    </source>
</reference>
<sequence length="142" mass="15294">MSPGCEQVEVPQESYRQSEYEGGKSKTFTVAEWAAFESTDKDFRAFGNNKAWGAGASIFYTPPAGKTLYITQVTGRTLSTLQEDADNNQICSLSLQDFTAGILKLDIGGNGGAGFPLYKPLVIPGGNLMVINFDNLANHNCS</sequence>
<dbReference type="EMBL" id="BARU01044462">
    <property type="protein sequence ID" value="GAH78071.1"/>
    <property type="molecule type" value="Genomic_DNA"/>
</dbReference>
<name>X1I6R4_9ZZZZ</name>
<accession>X1I6R4</accession>
<gene>
    <name evidence="1" type="ORF">S03H2_67798</name>
</gene>
<dbReference type="AlphaFoldDB" id="X1I6R4"/>
<feature type="non-terminal residue" evidence="1">
    <location>
        <position position="142"/>
    </location>
</feature>
<comment type="caution">
    <text evidence="1">The sequence shown here is derived from an EMBL/GenBank/DDBJ whole genome shotgun (WGS) entry which is preliminary data.</text>
</comment>
<proteinExistence type="predicted"/>
<evidence type="ECO:0000313" key="1">
    <source>
        <dbReference type="EMBL" id="GAH78071.1"/>
    </source>
</evidence>
<organism evidence="1">
    <name type="scientific">marine sediment metagenome</name>
    <dbReference type="NCBI Taxonomy" id="412755"/>
    <lineage>
        <taxon>unclassified sequences</taxon>
        <taxon>metagenomes</taxon>
        <taxon>ecological metagenomes</taxon>
    </lineage>
</organism>